<keyword evidence="4" id="KW-0970">Cilium biogenesis/degradation</keyword>
<dbReference type="InterPro" id="IPR039304">
    <property type="entry name" value="DNAAF3"/>
</dbReference>
<dbReference type="Proteomes" id="UP000070544">
    <property type="component" value="Unassembled WGS sequence"/>
</dbReference>
<evidence type="ECO:0000256" key="4">
    <source>
        <dbReference type="ARBA" id="ARBA00022794"/>
    </source>
</evidence>
<dbReference type="EMBL" id="KQ965741">
    <property type="protein sequence ID" value="KXS18668.1"/>
    <property type="molecule type" value="Genomic_DNA"/>
</dbReference>
<organism evidence="7 8">
    <name type="scientific">Gonapodya prolifera (strain JEL478)</name>
    <name type="common">Monoblepharis prolifera</name>
    <dbReference type="NCBI Taxonomy" id="1344416"/>
    <lineage>
        <taxon>Eukaryota</taxon>
        <taxon>Fungi</taxon>
        <taxon>Fungi incertae sedis</taxon>
        <taxon>Chytridiomycota</taxon>
        <taxon>Chytridiomycota incertae sedis</taxon>
        <taxon>Monoblepharidomycetes</taxon>
        <taxon>Monoblepharidales</taxon>
        <taxon>Gonapodyaceae</taxon>
        <taxon>Gonapodya</taxon>
    </lineage>
</organism>
<evidence type="ECO:0000256" key="3">
    <source>
        <dbReference type="ARBA" id="ARBA00022490"/>
    </source>
</evidence>
<comment type="subcellular location">
    <subcellularLocation>
        <location evidence="1">Cytoplasm</location>
    </subcellularLocation>
</comment>
<proteinExistence type="inferred from homology"/>
<comment type="similarity">
    <text evidence="2">Belongs to the DNAAF3 family.</text>
</comment>
<evidence type="ECO:0000256" key="2">
    <source>
        <dbReference type="ARBA" id="ARBA00010449"/>
    </source>
</evidence>
<dbReference type="AlphaFoldDB" id="A0A139APM2"/>
<dbReference type="PANTHER" id="PTHR22118:SF14">
    <property type="entry name" value="DYNEIN AXONEMAL ASSEMBLY FACTOR 3"/>
    <property type="match status" value="1"/>
</dbReference>
<evidence type="ECO:0000313" key="7">
    <source>
        <dbReference type="EMBL" id="KXS18668.1"/>
    </source>
</evidence>
<dbReference type="GO" id="GO:0044458">
    <property type="term" value="P:motile cilium assembly"/>
    <property type="evidence" value="ECO:0007669"/>
    <property type="project" value="TreeGrafter"/>
</dbReference>
<reference evidence="7 8" key="1">
    <citation type="journal article" date="2015" name="Genome Biol. Evol.">
        <title>Phylogenomic analyses indicate that early fungi evolved digesting cell walls of algal ancestors of land plants.</title>
        <authorList>
            <person name="Chang Y."/>
            <person name="Wang S."/>
            <person name="Sekimoto S."/>
            <person name="Aerts A.L."/>
            <person name="Choi C."/>
            <person name="Clum A."/>
            <person name="LaButti K.M."/>
            <person name="Lindquist E.A."/>
            <person name="Yee Ngan C."/>
            <person name="Ohm R.A."/>
            <person name="Salamov A.A."/>
            <person name="Grigoriev I.V."/>
            <person name="Spatafora J.W."/>
            <person name="Berbee M.L."/>
        </authorList>
    </citation>
    <scope>NUCLEOTIDE SEQUENCE [LARGE SCALE GENOMIC DNA]</scope>
    <source>
        <strain evidence="7 8">JEL478</strain>
    </source>
</reference>
<evidence type="ECO:0000313" key="8">
    <source>
        <dbReference type="Proteomes" id="UP000070544"/>
    </source>
</evidence>
<protein>
    <recommendedName>
        <fullName evidence="9">DUF4470 domain-containing protein</fullName>
    </recommendedName>
</protein>
<gene>
    <name evidence="7" type="ORF">M427DRAFT_197113</name>
</gene>
<dbReference type="Pfam" id="PF14737">
    <property type="entry name" value="DUF4470"/>
    <property type="match status" value="1"/>
</dbReference>
<feature type="domain" description="Dynein assembly factor 3 C-terminal" evidence="6">
    <location>
        <begin position="357"/>
        <end position="441"/>
    </location>
</feature>
<dbReference type="GO" id="GO:0070286">
    <property type="term" value="P:axonemal dynein complex assembly"/>
    <property type="evidence" value="ECO:0007669"/>
    <property type="project" value="InterPro"/>
</dbReference>
<evidence type="ECO:0008006" key="9">
    <source>
        <dbReference type="Google" id="ProtNLM"/>
    </source>
</evidence>
<dbReference type="GO" id="GO:0005737">
    <property type="term" value="C:cytoplasm"/>
    <property type="evidence" value="ECO:0007669"/>
    <property type="project" value="UniProtKB-SubCell"/>
</dbReference>
<keyword evidence="8" id="KW-1185">Reference proteome</keyword>
<dbReference type="STRING" id="1344416.A0A139APM2"/>
<dbReference type="PANTHER" id="PTHR22118">
    <property type="entry name" value="DYNEIN ASSEMBLY FACTOR 3, AXONEMAL"/>
    <property type="match status" value="1"/>
</dbReference>
<dbReference type="OrthoDB" id="432970at2759"/>
<keyword evidence="3" id="KW-0963">Cytoplasm</keyword>
<dbReference type="OMA" id="MREGIYQ"/>
<dbReference type="InterPro" id="IPR028235">
    <property type="entry name" value="DNAAF3_C"/>
</dbReference>
<accession>A0A139APM2</accession>
<sequence>MYCLTQLLLYIIYCECGERRESVAHQNSMDGLGAVSSWGFSPSIDVQQLLNDVRKELNHESPASIPLIENGDQDKSEREINVFFFGVVDTRHLIKTICRFGRHSPSKLNVFVLESQVPLLARHMLFLSMLLEHPDSIQDHADLILELYGDALIREKCAHYLKGRANELIRSVTHAEGNITSILDLSQLKFKERDDLEFTFKFWKDESKVFDMKTYWENRLRKLYGERYDHRDNLIDWDYQMKLRDKAPMISKAEYSAWRDHGVAFQVRDSAYTHANRSLATVSGMKQSGITVNKWGYFGDIVVGPFLAHGVVTDNKELLKTQNGQHVKTANDIARYNISEHLVELRAAGGVDLLRDRLSVKLLPVDPSVSLERRKSQLVRKFDAVFLGTSMAHRLKDVKDLLRPDGVVVVETAQYFIQLNSEQTTTFHDKIQEIAKTNEYSQMKLTGYDCMQILRQQVNK</sequence>
<feature type="domain" description="DUF4470" evidence="5">
    <location>
        <begin position="38"/>
        <end position="153"/>
    </location>
</feature>
<dbReference type="InterPro" id="IPR027974">
    <property type="entry name" value="DUF4470"/>
</dbReference>
<evidence type="ECO:0000259" key="6">
    <source>
        <dbReference type="Pfam" id="PF14740"/>
    </source>
</evidence>
<evidence type="ECO:0000259" key="5">
    <source>
        <dbReference type="Pfam" id="PF14737"/>
    </source>
</evidence>
<name>A0A139APM2_GONPJ</name>
<feature type="domain" description="Dynein assembly factor 3 C-terminal" evidence="6">
    <location>
        <begin position="183"/>
        <end position="349"/>
    </location>
</feature>
<dbReference type="Pfam" id="PF14740">
    <property type="entry name" value="DUF4471"/>
    <property type="match status" value="2"/>
</dbReference>
<evidence type="ECO:0000256" key="1">
    <source>
        <dbReference type="ARBA" id="ARBA00004496"/>
    </source>
</evidence>